<proteinExistence type="predicted"/>
<dbReference type="Gene3D" id="2.60.40.60">
    <property type="entry name" value="Cadherins"/>
    <property type="match status" value="1"/>
</dbReference>
<dbReference type="RefSeq" id="WP_254742917.1">
    <property type="nucleotide sequence ID" value="NZ_JANCLU010000011.1"/>
</dbReference>
<keyword evidence="8" id="KW-1185">Reference proteome</keyword>
<feature type="region of interest" description="Disordered" evidence="5">
    <location>
        <begin position="1297"/>
        <end position="1320"/>
    </location>
</feature>
<feature type="domain" description="Peptidase M10 serralysin C-terminal" evidence="6">
    <location>
        <begin position="1456"/>
        <end position="1567"/>
    </location>
</feature>
<dbReference type="PANTHER" id="PTHR38340:SF1">
    <property type="entry name" value="S-LAYER PROTEIN"/>
    <property type="match status" value="1"/>
</dbReference>
<gene>
    <name evidence="7" type="ORF">NK718_13030</name>
</gene>
<dbReference type="Pfam" id="PF08548">
    <property type="entry name" value="Peptidase_M10_C"/>
    <property type="match status" value="1"/>
</dbReference>
<dbReference type="PROSITE" id="PS00330">
    <property type="entry name" value="HEMOLYSIN_CALCIUM"/>
    <property type="match status" value="3"/>
</dbReference>
<keyword evidence="3" id="KW-0964">Secreted</keyword>
<comment type="caution">
    <text evidence="7">The sequence shown here is derived from an EMBL/GenBank/DDBJ whole genome shotgun (WGS) entry which is preliminary data.</text>
</comment>
<feature type="compositionally biased region" description="Gly residues" evidence="5">
    <location>
        <begin position="1305"/>
        <end position="1320"/>
    </location>
</feature>
<dbReference type="Proteomes" id="UP001205890">
    <property type="component" value="Unassembled WGS sequence"/>
</dbReference>
<accession>A0ABT1LD67</accession>
<sequence>MGKPTSSDKITWSSTQTTVEGNTLLLAPITGVWTKLQLSGIPVGATLSDGLGHTFTATLGQTSVDITAWSLSTLSLAIVSDTNFKLVASTGSGVSATDSIVVNPFAPELQWGPTSQGLEGQPIAIGDLSVFARALPGDANTIKSVVISGIPLGVTLSDGAGHSFTATNKVKSIDVTAWSLSGLTAKTQSDVNFSLTVTATERDAEGNTASSTATKAVIVAPLAASVNWDAAPSAGVEGSPIALGALSVTLNKLAADTAHTLKALVIDSIPVGAVLADGAGHSFTAAVGLTAANVAGWSLSTLTITPPGPADFTLRVTAIEADAQGDTTSTTATEAVDVRPLAPVLSTVDAAGEAGVAITLDISSALSGLGAQQASVSSLVLAGLPQGATLSDGTHSVTVDGTHPAVDIAGWALGQLTVIAPAAGHWALTLSGAVTDIDGDQASAVAPLTLTATPPADHAPTLVASVPDAVLVEAGVAADGGTVAGVTQSIAHLIKADADTAAIYDTQGWTQNADGSWSKAGLYGVATLDVANDTLTYHLDDRAAATDRLAAGQSVTEAFTVNVSETGGPLTTSADVVFTVTGSNDAPAFTSAVVDAAVFDTAGADVPADLTGVCATSDPEQDAVSLALAAGQSGLGQLGTFTVDATGRWSFVWKAGAVDALAAGATATDNFVVEASDGHGGTATQTFTFRATGANDTPLLSSAPVDLQLTDTAANDWFAQVVGSFAAVDADGQVLSFALAAGQSGVGAFGSLAVDPSGAWLYTPTPGAVDALAAGVVATDNFLIKVDDGQGGVATQAFTVTVTGADDAPVFLGSGLSVVPEKGLFAAHLDAYDPEGAPISYTLGGPDAGLFSIDGNMLVFKTAPDLAVDPTSYAVEVTASDGATATTLPLSINLTPATGGVFTVVDPANSAAAAAAVIAAVLGSQPGVVADPASFQMVAGASSVMTYDGSLTQLGIGPGLLITSGTTPGTSNSQGYFGVDNGMVGDPALDAVVNTVFQTTSFDATTLTFSFNVTDPSVTGLSLNVVFGSDEYPEWVDAFVDIAVVLVNGVNVAYFGGDPTAPLSVIGSNLSAQYFLDNTGNLTTPSFGGEAIPGQPSTLPIEYDGVSRPLTIYAPVHYGMNTIEIGIADTGDHVYDSGLFVSGLKTTTTSVSGVVLDVPCTDGADDVVGTAASESFDARGGDDVVMAGGGNDVVLGGAGDDDLSGGDGNDFVDGGQGGNTLRGDAGDDIIQHANGALDWIDGGDGFDMLRLDETGATAAARIAVTAQTFTLADGTVVAGVEALAFKGGAGNDTVTGGAGADSLDGGQGDDVLTGGGGDDQITGGLGTDTAVYEGIASNYSVTVIGEALYRVTDLRAGATDGSDVLSGIENLSFADGLVALAGQVAAGVTVTGTANDDWISALQAPAGQPLLTDNGDSVSGMDGDDHIQGGAGADRLEGGDGNDFVKGGAGDDWISGGAGHDELTGGGGADRFVFTSLGDSTPTSHDDVLDFSQAEGDRIDLSGLDAIAGSPGSAFTFVATLSGVAGELAAMVSGDGYLVQGDIDGDGKADFVLQVDTHAALTAADFVL</sequence>
<dbReference type="Pfam" id="PF17963">
    <property type="entry name" value="Big_9"/>
    <property type="match status" value="2"/>
</dbReference>
<dbReference type="Gene3D" id="2.60.40.10">
    <property type="entry name" value="Immunoglobulins"/>
    <property type="match status" value="1"/>
</dbReference>
<dbReference type="InterPro" id="IPR011049">
    <property type="entry name" value="Serralysin-like_metalloprot_C"/>
</dbReference>
<evidence type="ECO:0000256" key="3">
    <source>
        <dbReference type="ARBA" id="ARBA00022525"/>
    </source>
</evidence>
<dbReference type="SUPFAM" id="SSF51120">
    <property type="entry name" value="beta-Roll"/>
    <property type="match status" value="3"/>
</dbReference>
<organism evidence="7 8">
    <name type="scientific">Alsobacter ponti</name>
    <dbReference type="NCBI Taxonomy" id="2962936"/>
    <lineage>
        <taxon>Bacteria</taxon>
        <taxon>Pseudomonadati</taxon>
        <taxon>Pseudomonadota</taxon>
        <taxon>Alphaproteobacteria</taxon>
        <taxon>Hyphomicrobiales</taxon>
        <taxon>Alsobacteraceae</taxon>
        <taxon>Alsobacter</taxon>
    </lineage>
</organism>
<reference evidence="7 8" key="1">
    <citation type="submission" date="2022-07" db="EMBL/GenBank/DDBJ databases">
        <authorList>
            <person name="Li W.-J."/>
            <person name="Deng Q.-Q."/>
        </authorList>
    </citation>
    <scope>NUCLEOTIDE SEQUENCE [LARGE SCALE GENOMIC DNA]</scope>
    <source>
        <strain evidence="7 8">SYSU M60028</strain>
    </source>
</reference>
<dbReference type="PANTHER" id="PTHR38340">
    <property type="entry name" value="S-LAYER PROTEIN"/>
    <property type="match status" value="1"/>
</dbReference>
<comment type="subcellular location">
    <subcellularLocation>
        <location evidence="2">Secreted</location>
    </subcellularLocation>
</comment>
<evidence type="ECO:0000256" key="1">
    <source>
        <dbReference type="ARBA" id="ARBA00001913"/>
    </source>
</evidence>
<dbReference type="Gene3D" id="2.150.10.10">
    <property type="entry name" value="Serralysin-like metalloprotease, C-terminal"/>
    <property type="match status" value="2"/>
</dbReference>
<evidence type="ECO:0000313" key="7">
    <source>
        <dbReference type="EMBL" id="MCP8939442.1"/>
    </source>
</evidence>
<comment type="cofactor">
    <cofactor evidence="1">
        <name>Ca(2+)</name>
        <dbReference type="ChEBI" id="CHEBI:29108"/>
    </cofactor>
</comment>
<dbReference type="InterPro" id="IPR013783">
    <property type="entry name" value="Ig-like_fold"/>
</dbReference>
<evidence type="ECO:0000256" key="2">
    <source>
        <dbReference type="ARBA" id="ARBA00004613"/>
    </source>
</evidence>
<dbReference type="InterPro" id="IPR049804">
    <property type="entry name" value="Choice_anch_L"/>
</dbReference>
<dbReference type="NCBIfam" id="NF038133">
    <property type="entry name" value="choice_anch_L"/>
    <property type="match status" value="1"/>
</dbReference>
<dbReference type="EMBL" id="JANCLU010000011">
    <property type="protein sequence ID" value="MCP8939442.1"/>
    <property type="molecule type" value="Genomic_DNA"/>
</dbReference>
<evidence type="ECO:0000259" key="6">
    <source>
        <dbReference type="Pfam" id="PF08548"/>
    </source>
</evidence>
<dbReference type="InterPro" id="IPR018511">
    <property type="entry name" value="Hemolysin-typ_Ca-bd_CS"/>
</dbReference>
<dbReference type="InterPro" id="IPR001343">
    <property type="entry name" value="Hemolysn_Ca-bd"/>
</dbReference>
<evidence type="ECO:0000256" key="4">
    <source>
        <dbReference type="ARBA" id="ARBA00022737"/>
    </source>
</evidence>
<dbReference type="InterPro" id="IPR050557">
    <property type="entry name" value="RTX_toxin/Mannuronan_C5-epim"/>
</dbReference>
<protein>
    <submittedName>
        <fullName evidence="7">VCBS domain-containing protein</fullName>
    </submittedName>
</protein>
<dbReference type="InterPro" id="IPR010221">
    <property type="entry name" value="VCBS_dom"/>
</dbReference>
<dbReference type="InterPro" id="IPR013858">
    <property type="entry name" value="Peptidase_M10B_C"/>
</dbReference>
<keyword evidence="4" id="KW-0677">Repeat</keyword>
<dbReference type="NCBIfam" id="TIGR01965">
    <property type="entry name" value="VCBS_repeat"/>
    <property type="match status" value="3"/>
</dbReference>
<evidence type="ECO:0000313" key="8">
    <source>
        <dbReference type="Proteomes" id="UP001205890"/>
    </source>
</evidence>
<dbReference type="Pfam" id="PF00353">
    <property type="entry name" value="HemolysinCabind"/>
    <property type="match status" value="3"/>
</dbReference>
<dbReference type="PRINTS" id="PR00313">
    <property type="entry name" value="CABNDNGRPT"/>
</dbReference>
<evidence type="ECO:0000256" key="5">
    <source>
        <dbReference type="SAM" id="MobiDB-lite"/>
    </source>
</evidence>
<name>A0ABT1LD67_9HYPH</name>